<keyword evidence="2" id="KW-1185">Reference proteome</keyword>
<keyword evidence="1" id="KW-0223">Dioxygenase</keyword>
<organism evidence="1 2">
    <name type="scientific">Sphingomonas plantiphila</name>
    <dbReference type="NCBI Taxonomy" id="3163295"/>
    <lineage>
        <taxon>Bacteria</taxon>
        <taxon>Pseudomonadati</taxon>
        <taxon>Pseudomonadota</taxon>
        <taxon>Alphaproteobacteria</taxon>
        <taxon>Sphingomonadales</taxon>
        <taxon>Sphingomonadaceae</taxon>
        <taxon>Sphingomonas</taxon>
    </lineage>
</organism>
<reference evidence="1 2" key="1">
    <citation type="submission" date="2024-06" db="EMBL/GenBank/DDBJ databases">
        <authorList>
            <person name="Kaempfer P."/>
            <person name="Viver T."/>
        </authorList>
    </citation>
    <scope>NUCLEOTIDE SEQUENCE [LARGE SCALE GENOMIC DNA]</scope>
    <source>
        <strain evidence="1 2">ST-64</strain>
    </source>
</reference>
<accession>A0ABW8YIM7</accession>
<sequence>MIGSAPASSIAGHARDPMRFATHGAQRSVGSALPVLGDIRQALAPLPADQPGLRLHEIRGLVPLLGADGAIGSHVARFTGGSPRPVRAVLFDKSAATNWSLAWHQDRTLCVRERRDVAGFGAWTIKSGLLHVAPPFEFLERMVTIRIHLDDVPEDNAPLLIAPGSHRFGVVREEAIDTVVAHCGIDACTARAGDIWFYATPILHASQAAVRPRRRRVLQVDYAAFDLPGGLEWSGI</sequence>
<proteinExistence type="predicted"/>
<dbReference type="Proteomes" id="UP001629244">
    <property type="component" value="Unassembled WGS sequence"/>
</dbReference>
<comment type="caution">
    <text evidence="1">The sequence shown here is derived from an EMBL/GenBank/DDBJ whole genome shotgun (WGS) entry which is preliminary data.</text>
</comment>
<keyword evidence="1" id="KW-0560">Oxidoreductase</keyword>
<protein>
    <submittedName>
        <fullName evidence="1">Phytanoyl-CoA dioxygenase family protein</fullName>
    </submittedName>
</protein>
<dbReference type="EMBL" id="JBELQC010000001">
    <property type="protein sequence ID" value="MFL9839933.1"/>
    <property type="molecule type" value="Genomic_DNA"/>
</dbReference>
<gene>
    <name evidence="1" type="ORF">ABS767_03060</name>
</gene>
<dbReference type="GO" id="GO:0051213">
    <property type="term" value="F:dioxygenase activity"/>
    <property type="evidence" value="ECO:0007669"/>
    <property type="project" value="UniProtKB-KW"/>
</dbReference>
<dbReference type="Pfam" id="PF05721">
    <property type="entry name" value="PhyH"/>
    <property type="match status" value="1"/>
</dbReference>
<dbReference type="InterPro" id="IPR008775">
    <property type="entry name" value="Phytyl_CoA_dOase-like"/>
</dbReference>
<dbReference type="RefSeq" id="WP_408076894.1">
    <property type="nucleotide sequence ID" value="NZ_JBELQC010000001.1"/>
</dbReference>
<dbReference type="Gene3D" id="2.60.120.620">
    <property type="entry name" value="q2cbj1_9rhob like domain"/>
    <property type="match status" value="1"/>
</dbReference>
<dbReference type="SUPFAM" id="SSF51197">
    <property type="entry name" value="Clavaminate synthase-like"/>
    <property type="match status" value="1"/>
</dbReference>
<name>A0ABW8YIM7_9SPHN</name>
<evidence type="ECO:0000313" key="2">
    <source>
        <dbReference type="Proteomes" id="UP001629244"/>
    </source>
</evidence>
<evidence type="ECO:0000313" key="1">
    <source>
        <dbReference type="EMBL" id="MFL9839933.1"/>
    </source>
</evidence>